<sequence>MSAPYHVSTLQAARVDAAFPLANACLGATDLASWRGTASRFSGRADRGLIAAEREGYITGLLAYAVLPTPAGGREMVVHALGVLELLFPEHAGLALVEAARTIARDLDCADVVLALPERSVPWAAALFSGGDWHDAGRLAVAPGR</sequence>
<name>A0A317E8J0_9PROT</name>
<comment type="caution">
    <text evidence="1">The sequence shown here is derived from an EMBL/GenBank/DDBJ whole genome shotgun (WGS) entry which is preliminary data.</text>
</comment>
<dbReference type="EMBL" id="QGLF01000001">
    <property type="protein sequence ID" value="PWR23478.1"/>
    <property type="molecule type" value="Genomic_DNA"/>
</dbReference>
<protein>
    <recommendedName>
        <fullName evidence="3">GNAT family N-acetyltransferase</fullName>
    </recommendedName>
</protein>
<organism evidence="1 2">
    <name type="scientific">Zavarzinia compransoris</name>
    <dbReference type="NCBI Taxonomy" id="1264899"/>
    <lineage>
        <taxon>Bacteria</taxon>
        <taxon>Pseudomonadati</taxon>
        <taxon>Pseudomonadota</taxon>
        <taxon>Alphaproteobacteria</taxon>
        <taxon>Rhodospirillales</taxon>
        <taxon>Zavarziniaceae</taxon>
        <taxon>Zavarzinia</taxon>
    </lineage>
</organism>
<proteinExistence type="predicted"/>
<evidence type="ECO:0000313" key="1">
    <source>
        <dbReference type="EMBL" id="PWR23478.1"/>
    </source>
</evidence>
<accession>A0A317E8J0</accession>
<reference evidence="2" key="1">
    <citation type="submission" date="2018-05" db="EMBL/GenBank/DDBJ databases">
        <title>Zavarzinia sp. HR-AS.</title>
        <authorList>
            <person name="Lee Y."/>
            <person name="Jeon C.O."/>
        </authorList>
    </citation>
    <scope>NUCLEOTIDE SEQUENCE [LARGE SCALE GENOMIC DNA]</scope>
    <source>
        <strain evidence="2">DSM 1231</strain>
    </source>
</reference>
<dbReference type="OrthoDB" id="8479388at2"/>
<dbReference type="AlphaFoldDB" id="A0A317E8J0"/>
<dbReference type="Proteomes" id="UP000246077">
    <property type="component" value="Unassembled WGS sequence"/>
</dbReference>
<keyword evidence="2" id="KW-1185">Reference proteome</keyword>
<evidence type="ECO:0000313" key="2">
    <source>
        <dbReference type="Proteomes" id="UP000246077"/>
    </source>
</evidence>
<gene>
    <name evidence="1" type="ORF">DKG75_02595</name>
</gene>
<evidence type="ECO:0008006" key="3">
    <source>
        <dbReference type="Google" id="ProtNLM"/>
    </source>
</evidence>
<dbReference type="RefSeq" id="WP_109919511.1">
    <property type="nucleotide sequence ID" value="NZ_QGLF01000001.1"/>
</dbReference>